<comment type="caution">
    <text evidence="1">The sequence shown here is derived from an EMBL/GenBank/DDBJ whole genome shotgun (WGS) entry which is preliminary data.</text>
</comment>
<dbReference type="InterPro" id="IPR009387">
    <property type="entry name" value="HigB-2"/>
</dbReference>
<gene>
    <name evidence="1" type="ORF">G7B40_013875</name>
</gene>
<dbReference type="PIRSF" id="PIRSF018634">
    <property type="entry name" value="UCP018634"/>
    <property type="match status" value="1"/>
</dbReference>
<sequence>MAIYKTLWFNRWARKQGLNDTSLCNAVLEITQGLYEADLGGGLLKKRVARPGQGKRGGFRTLIATNMGNLWFFVYGFAKNERSNIDKDEEEGLKKLSAHLLSLTPKDLEKSIENDGLIEVDCDEKNEVSNS</sequence>
<protein>
    <submittedName>
        <fullName evidence="1">Type II toxin-antitoxin system RelE/ParE family toxin</fullName>
    </submittedName>
</protein>
<evidence type="ECO:0000313" key="2">
    <source>
        <dbReference type="Proteomes" id="UP000667802"/>
    </source>
</evidence>
<dbReference type="AlphaFoldDB" id="A0AAP5I8Q7"/>
<evidence type="ECO:0000313" key="1">
    <source>
        <dbReference type="EMBL" id="MDR9895647.1"/>
    </source>
</evidence>
<proteinExistence type="predicted"/>
<dbReference type="Pfam" id="PF06296">
    <property type="entry name" value="RelE"/>
    <property type="match status" value="1"/>
</dbReference>
<accession>A0AAP5I8Q7</accession>
<dbReference type="RefSeq" id="WP_208342246.1">
    <property type="nucleotide sequence ID" value="NZ_CAWQFN010000127.1"/>
</dbReference>
<reference evidence="2" key="1">
    <citation type="journal article" date="2021" name="Science">
        <title>Hunting the eagle killer: A cyanobacterial neurotoxin causes vacuolar myelinopathy.</title>
        <authorList>
            <person name="Breinlinger S."/>
            <person name="Phillips T.J."/>
            <person name="Haram B.N."/>
            <person name="Mares J."/>
            <person name="Martinez Yerena J.A."/>
            <person name="Hrouzek P."/>
            <person name="Sobotka R."/>
            <person name="Henderson W.M."/>
            <person name="Schmieder P."/>
            <person name="Williams S.M."/>
            <person name="Lauderdale J.D."/>
            <person name="Wilde H.D."/>
            <person name="Gerrin W."/>
            <person name="Kust A."/>
            <person name="Washington J.W."/>
            <person name="Wagner C."/>
            <person name="Geier B."/>
            <person name="Liebeke M."/>
            <person name="Enke H."/>
            <person name="Niedermeyer T.H.J."/>
            <person name="Wilde S.B."/>
        </authorList>
    </citation>
    <scope>NUCLEOTIDE SEQUENCE [LARGE SCALE GENOMIC DNA]</scope>
    <source>
        <strain evidence="2">Thurmond2011</strain>
    </source>
</reference>
<dbReference type="EMBL" id="JAALHA020000005">
    <property type="protein sequence ID" value="MDR9895647.1"/>
    <property type="molecule type" value="Genomic_DNA"/>
</dbReference>
<dbReference type="Proteomes" id="UP000667802">
    <property type="component" value="Unassembled WGS sequence"/>
</dbReference>
<name>A0AAP5I8Q7_9CYAN</name>
<organism evidence="1 2">
    <name type="scientific">Aetokthonos hydrillicola Thurmond2011</name>
    <dbReference type="NCBI Taxonomy" id="2712845"/>
    <lineage>
        <taxon>Bacteria</taxon>
        <taxon>Bacillati</taxon>
        <taxon>Cyanobacteriota</taxon>
        <taxon>Cyanophyceae</taxon>
        <taxon>Nostocales</taxon>
        <taxon>Hapalosiphonaceae</taxon>
        <taxon>Aetokthonos</taxon>
    </lineage>
</organism>
<keyword evidence="2" id="KW-1185">Reference proteome</keyword>